<evidence type="ECO:0000256" key="2">
    <source>
        <dbReference type="PROSITE-ProRule" id="PRU00335"/>
    </source>
</evidence>
<dbReference type="PRINTS" id="PR00455">
    <property type="entry name" value="HTHTETR"/>
</dbReference>
<dbReference type="PANTHER" id="PTHR30055:SF235">
    <property type="entry name" value="TRANSCRIPTIONAL REGULATORY PROTEIN"/>
    <property type="match status" value="1"/>
</dbReference>
<dbReference type="Gene3D" id="1.10.357.10">
    <property type="entry name" value="Tetracycline Repressor, domain 2"/>
    <property type="match status" value="1"/>
</dbReference>
<evidence type="ECO:0000313" key="5">
    <source>
        <dbReference type="Proteomes" id="UP000035720"/>
    </source>
</evidence>
<dbReference type="InterPro" id="IPR041678">
    <property type="entry name" value="TetR_C_16"/>
</dbReference>
<accession>A0A077ME64</accession>
<comment type="caution">
    <text evidence="4">The sequence shown here is derived from an EMBL/GenBank/DDBJ whole genome shotgun (WGS) entry which is preliminary data.</text>
</comment>
<dbReference type="Pfam" id="PF17920">
    <property type="entry name" value="TetR_C_16"/>
    <property type="match status" value="1"/>
</dbReference>
<feature type="DNA-binding region" description="H-T-H motif" evidence="2">
    <location>
        <begin position="34"/>
        <end position="53"/>
    </location>
</feature>
<proteinExistence type="predicted"/>
<dbReference type="Proteomes" id="UP000035720">
    <property type="component" value="Unassembled WGS sequence"/>
</dbReference>
<dbReference type="InterPro" id="IPR050109">
    <property type="entry name" value="HTH-type_TetR-like_transc_reg"/>
</dbReference>
<evidence type="ECO:0000256" key="1">
    <source>
        <dbReference type="ARBA" id="ARBA00023125"/>
    </source>
</evidence>
<dbReference type="OrthoDB" id="3403733at2"/>
<dbReference type="AlphaFoldDB" id="A0A077ME64"/>
<keyword evidence="5" id="KW-1185">Reference proteome</keyword>
<sequence>MRPRGRRPAGSDTRAEIVAAARTEFAEAGYAAASIRSIARRAEVDPALVHHYFDGKPALFGEVLDFPVNPEVLLRRLHETPREKLGSALVATFLDVWDDGIGRERLRVIFASILSSEEAARPVREFLANEVFGRLAVYSDGTPLPRAEALRAGGYAAAQLLGVALLRYVIGYPSLVEASRAELVAALGPTVQRYLVIEREVTPSDGAASTTQAPGSPRSRRR</sequence>
<dbReference type="PANTHER" id="PTHR30055">
    <property type="entry name" value="HTH-TYPE TRANSCRIPTIONAL REGULATOR RUTR"/>
    <property type="match status" value="1"/>
</dbReference>
<organism evidence="4 5">
    <name type="scientific">Nostocoides jenkinsii Ben 74</name>
    <dbReference type="NCBI Taxonomy" id="1193518"/>
    <lineage>
        <taxon>Bacteria</taxon>
        <taxon>Bacillati</taxon>
        <taxon>Actinomycetota</taxon>
        <taxon>Actinomycetes</taxon>
        <taxon>Micrococcales</taxon>
        <taxon>Intrasporangiaceae</taxon>
        <taxon>Nostocoides</taxon>
    </lineage>
</organism>
<name>A0A077ME64_9MICO</name>
<dbReference type="InterPro" id="IPR036271">
    <property type="entry name" value="Tet_transcr_reg_TetR-rel_C_sf"/>
</dbReference>
<keyword evidence="1 2" id="KW-0238">DNA-binding</keyword>
<dbReference type="InterPro" id="IPR001647">
    <property type="entry name" value="HTH_TetR"/>
</dbReference>
<reference evidence="4 5" key="1">
    <citation type="journal article" date="2013" name="ISME J.">
        <title>A metabolic model for members of the genus Tetrasphaera involved in enhanced biological phosphorus removal.</title>
        <authorList>
            <person name="Kristiansen R."/>
            <person name="Nguyen H.T.T."/>
            <person name="Saunders A.M."/>
            <person name="Nielsen J.L."/>
            <person name="Wimmer R."/>
            <person name="Le V.Q."/>
            <person name="McIlroy S.J."/>
            <person name="Petrovski S."/>
            <person name="Seviour R.J."/>
            <person name="Calteau A."/>
            <person name="Nielsen K.L."/>
            <person name="Nielsen P.H."/>
        </authorList>
    </citation>
    <scope>NUCLEOTIDE SEQUENCE [LARGE SCALE GENOMIC DNA]</scope>
    <source>
        <strain evidence="4 5">Ben 74</strain>
    </source>
</reference>
<dbReference type="InterPro" id="IPR009057">
    <property type="entry name" value="Homeodomain-like_sf"/>
</dbReference>
<dbReference type="EMBL" id="CAJC01000179">
    <property type="protein sequence ID" value="CCI54250.1"/>
    <property type="molecule type" value="Genomic_DNA"/>
</dbReference>
<dbReference type="Gene3D" id="1.10.10.60">
    <property type="entry name" value="Homeodomain-like"/>
    <property type="match status" value="1"/>
</dbReference>
<dbReference type="PROSITE" id="PS50977">
    <property type="entry name" value="HTH_TETR_2"/>
    <property type="match status" value="1"/>
</dbReference>
<protein>
    <submittedName>
        <fullName evidence="4">Putative transcriptional regulator</fullName>
    </submittedName>
</protein>
<dbReference type="GO" id="GO:0003700">
    <property type="term" value="F:DNA-binding transcription factor activity"/>
    <property type="evidence" value="ECO:0007669"/>
    <property type="project" value="TreeGrafter"/>
</dbReference>
<dbReference type="STRING" id="1193518.BN13_660005"/>
<dbReference type="RefSeq" id="WP_084733697.1">
    <property type="nucleotide sequence ID" value="NZ_HF571038.1"/>
</dbReference>
<dbReference type="Pfam" id="PF00440">
    <property type="entry name" value="TetR_N"/>
    <property type="match status" value="1"/>
</dbReference>
<feature type="domain" description="HTH tetR-type" evidence="3">
    <location>
        <begin position="11"/>
        <end position="71"/>
    </location>
</feature>
<gene>
    <name evidence="4" type="ORF">BN13_660005</name>
</gene>
<dbReference type="SUPFAM" id="SSF46689">
    <property type="entry name" value="Homeodomain-like"/>
    <property type="match status" value="1"/>
</dbReference>
<evidence type="ECO:0000313" key="4">
    <source>
        <dbReference type="EMBL" id="CCI54250.1"/>
    </source>
</evidence>
<dbReference type="SUPFAM" id="SSF48498">
    <property type="entry name" value="Tetracyclin repressor-like, C-terminal domain"/>
    <property type="match status" value="1"/>
</dbReference>
<evidence type="ECO:0000259" key="3">
    <source>
        <dbReference type="PROSITE" id="PS50977"/>
    </source>
</evidence>
<dbReference type="GO" id="GO:0000976">
    <property type="term" value="F:transcription cis-regulatory region binding"/>
    <property type="evidence" value="ECO:0007669"/>
    <property type="project" value="TreeGrafter"/>
</dbReference>